<dbReference type="InterPro" id="IPR050272">
    <property type="entry name" value="Isochorismatase-like_hydrls"/>
</dbReference>
<dbReference type="OrthoDB" id="1739143at2759"/>
<accession>N1Q3I7</accession>
<dbReference type="PANTHER" id="PTHR43540">
    <property type="entry name" value="PEROXYUREIDOACRYLATE/UREIDOACRYLATE AMIDOHYDROLASE-RELATED"/>
    <property type="match status" value="1"/>
</dbReference>
<keyword evidence="5" id="KW-1185">Reference proteome</keyword>
<evidence type="ECO:0000256" key="1">
    <source>
        <dbReference type="ARBA" id="ARBA00006336"/>
    </source>
</evidence>
<dbReference type="eggNOG" id="ENOG502QS7S">
    <property type="taxonomic scope" value="Eukaryota"/>
</dbReference>
<gene>
    <name evidence="4" type="ORF">DOTSEDRAFT_121005</name>
</gene>
<dbReference type="Proteomes" id="UP000016933">
    <property type="component" value="Unassembled WGS sequence"/>
</dbReference>
<dbReference type="STRING" id="675120.N1Q3I7"/>
<dbReference type="AlphaFoldDB" id="N1Q3I7"/>
<reference evidence="4 5" key="2">
    <citation type="journal article" date="2012" name="PLoS Pathog.">
        <title>Diverse lifestyles and strategies of plant pathogenesis encoded in the genomes of eighteen Dothideomycetes fungi.</title>
        <authorList>
            <person name="Ohm R.A."/>
            <person name="Feau N."/>
            <person name="Henrissat B."/>
            <person name="Schoch C.L."/>
            <person name="Horwitz B.A."/>
            <person name="Barry K.W."/>
            <person name="Condon B.J."/>
            <person name="Copeland A.C."/>
            <person name="Dhillon B."/>
            <person name="Glaser F."/>
            <person name="Hesse C.N."/>
            <person name="Kosti I."/>
            <person name="LaButti K."/>
            <person name="Lindquist E.A."/>
            <person name="Lucas S."/>
            <person name="Salamov A.A."/>
            <person name="Bradshaw R.E."/>
            <person name="Ciuffetti L."/>
            <person name="Hamelin R.C."/>
            <person name="Kema G.H.J."/>
            <person name="Lawrence C."/>
            <person name="Scott J.A."/>
            <person name="Spatafora J.W."/>
            <person name="Turgeon B.G."/>
            <person name="de Wit P.J.G.M."/>
            <person name="Zhong S."/>
            <person name="Goodwin S.B."/>
            <person name="Grigoriev I.V."/>
        </authorList>
    </citation>
    <scope>NUCLEOTIDE SEQUENCE [LARGE SCALE GENOMIC DNA]</scope>
    <source>
        <strain evidence="5">NZE10 / CBS 128990</strain>
    </source>
</reference>
<dbReference type="Pfam" id="PF00857">
    <property type="entry name" value="Isochorismatase"/>
    <property type="match status" value="1"/>
</dbReference>
<dbReference type="PANTHER" id="PTHR43540:SF1">
    <property type="entry name" value="ISOCHORISMATASE HYDROLASE"/>
    <property type="match status" value="1"/>
</dbReference>
<name>N1Q3I7_DOTSN</name>
<dbReference type="HOGENOM" id="CLU_068979_7_1_1"/>
<evidence type="ECO:0000259" key="3">
    <source>
        <dbReference type="Pfam" id="PF00857"/>
    </source>
</evidence>
<proteinExistence type="inferred from homology"/>
<evidence type="ECO:0000313" key="5">
    <source>
        <dbReference type="Proteomes" id="UP000016933"/>
    </source>
</evidence>
<organism evidence="4 5">
    <name type="scientific">Dothistroma septosporum (strain NZE10 / CBS 128990)</name>
    <name type="common">Red band needle blight fungus</name>
    <name type="synonym">Mycosphaerella pini</name>
    <dbReference type="NCBI Taxonomy" id="675120"/>
    <lineage>
        <taxon>Eukaryota</taxon>
        <taxon>Fungi</taxon>
        <taxon>Dikarya</taxon>
        <taxon>Ascomycota</taxon>
        <taxon>Pezizomycotina</taxon>
        <taxon>Dothideomycetes</taxon>
        <taxon>Dothideomycetidae</taxon>
        <taxon>Mycosphaerellales</taxon>
        <taxon>Mycosphaerellaceae</taxon>
        <taxon>Dothistroma</taxon>
    </lineage>
</organism>
<dbReference type="SUPFAM" id="SSF52499">
    <property type="entry name" value="Isochorismatase-like hydrolases"/>
    <property type="match status" value="1"/>
</dbReference>
<dbReference type="Gene3D" id="3.40.50.850">
    <property type="entry name" value="Isochorismatase-like"/>
    <property type="match status" value="1"/>
</dbReference>
<sequence>MQVEQLLAAEAAPSEHAEASSYRAAGFSNRIGWGTRPALLLIDVCKAYFTPGSPLDVTSNPAAANSIDVMKSLLAAAREAKVHSTSHWLPIIWTQVQYTRPDMSDAGLFYKKAPVISVFSATSTRGLNENIPGLEPLDGEDIILKKHPSAFFGTELASLLQFAGVDTLVICGVSTSGCVRATALDAMCWNFRAMVVGTACGDRSSAIHEANLFDMDAKMADVVTEGEAVERLRAATGWRALSRGSSLGV</sequence>
<feature type="domain" description="Isochorismatase-like" evidence="3">
    <location>
        <begin position="38"/>
        <end position="224"/>
    </location>
</feature>
<comment type="similarity">
    <text evidence="1">Belongs to the isochorismatase family.</text>
</comment>
<keyword evidence="2" id="KW-0378">Hydrolase</keyword>
<dbReference type="InterPro" id="IPR036380">
    <property type="entry name" value="Isochorismatase-like_sf"/>
</dbReference>
<dbReference type="InterPro" id="IPR000868">
    <property type="entry name" value="Isochorismatase-like_dom"/>
</dbReference>
<protein>
    <recommendedName>
        <fullName evidence="3">Isochorismatase-like domain-containing protein</fullName>
    </recommendedName>
</protein>
<dbReference type="EMBL" id="KB446535">
    <property type="protein sequence ID" value="EME50356.1"/>
    <property type="molecule type" value="Genomic_DNA"/>
</dbReference>
<evidence type="ECO:0000313" key="4">
    <source>
        <dbReference type="EMBL" id="EME50356.1"/>
    </source>
</evidence>
<reference evidence="5" key="1">
    <citation type="journal article" date="2012" name="PLoS Genet.">
        <title>The genomes of the fungal plant pathogens Cladosporium fulvum and Dothistroma septosporum reveal adaptation to different hosts and lifestyles but also signatures of common ancestry.</title>
        <authorList>
            <person name="de Wit P.J.G.M."/>
            <person name="van der Burgt A."/>
            <person name="Oekmen B."/>
            <person name="Stergiopoulos I."/>
            <person name="Abd-Elsalam K.A."/>
            <person name="Aerts A.L."/>
            <person name="Bahkali A.H."/>
            <person name="Beenen H.G."/>
            <person name="Chettri P."/>
            <person name="Cox M.P."/>
            <person name="Datema E."/>
            <person name="de Vries R.P."/>
            <person name="Dhillon B."/>
            <person name="Ganley A.R."/>
            <person name="Griffiths S.A."/>
            <person name="Guo Y."/>
            <person name="Hamelin R.C."/>
            <person name="Henrissat B."/>
            <person name="Kabir M.S."/>
            <person name="Jashni M.K."/>
            <person name="Kema G."/>
            <person name="Klaubauf S."/>
            <person name="Lapidus A."/>
            <person name="Levasseur A."/>
            <person name="Lindquist E."/>
            <person name="Mehrabi R."/>
            <person name="Ohm R.A."/>
            <person name="Owen T.J."/>
            <person name="Salamov A."/>
            <person name="Schwelm A."/>
            <person name="Schijlen E."/>
            <person name="Sun H."/>
            <person name="van den Burg H.A."/>
            <person name="van Ham R.C.H.J."/>
            <person name="Zhang S."/>
            <person name="Goodwin S.B."/>
            <person name="Grigoriev I.V."/>
            <person name="Collemare J."/>
            <person name="Bradshaw R.E."/>
        </authorList>
    </citation>
    <scope>NUCLEOTIDE SEQUENCE [LARGE SCALE GENOMIC DNA]</scope>
    <source>
        <strain evidence="5">NZE10 / CBS 128990</strain>
    </source>
</reference>
<evidence type="ECO:0000256" key="2">
    <source>
        <dbReference type="ARBA" id="ARBA00022801"/>
    </source>
</evidence>
<dbReference type="OMA" id="VCNAYWS"/>
<dbReference type="GO" id="GO:0016787">
    <property type="term" value="F:hydrolase activity"/>
    <property type="evidence" value="ECO:0007669"/>
    <property type="project" value="UniProtKB-KW"/>
</dbReference>